<organism evidence="1 2">
    <name type="scientific">Arctium lappa</name>
    <name type="common">Greater burdock</name>
    <name type="synonym">Lappa major</name>
    <dbReference type="NCBI Taxonomy" id="4217"/>
    <lineage>
        <taxon>Eukaryota</taxon>
        <taxon>Viridiplantae</taxon>
        <taxon>Streptophyta</taxon>
        <taxon>Embryophyta</taxon>
        <taxon>Tracheophyta</taxon>
        <taxon>Spermatophyta</taxon>
        <taxon>Magnoliopsida</taxon>
        <taxon>eudicotyledons</taxon>
        <taxon>Gunneridae</taxon>
        <taxon>Pentapetalae</taxon>
        <taxon>asterids</taxon>
        <taxon>campanulids</taxon>
        <taxon>Asterales</taxon>
        <taxon>Asteraceae</taxon>
        <taxon>Carduoideae</taxon>
        <taxon>Cardueae</taxon>
        <taxon>Arctiinae</taxon>
        <taxon>Arctium</taxon>
    </lineage>
</organism>
<evidence type="ECO:0000313" key="1">
    <source>
        <dbReference type="EMBL" id="KAI3672394.1"/>
    </source>
</evidence>
<keyword evidence="2" id="KW-1185">Reference proteome</keyword>
<name>A0ACB8XQT6_ARCLA</name>
<evidence type="ECO:0000313" key="2">
    <source>
        <dbReference type="Proteomes" id="UP001055879"/>
    </source>
</evidence>
<proteinExistence type="predicted"/>
<gene>
    <name evidence="1" type="ORF">L6452_38480</name>
</gene>
<reference evidence="2" key="1">
    <citation type="journal article" date="2022" name="Mol. Ecol. Resour.">
        <title>The genomes of chicory, endive, great burdock and yacon provide insights into Asteraceae palaeo-polyploidization history and plant inulin production.</title>
        <authorList>
            <person name="Fan W."/>
            <person name="Wang S."/>
            <person name="Wang H."/>
            <person name="Wang A."/>
            <person name="Jiang F."/>
            <person name="Liu H."/>
            <person name="Zhao H."/>
            <person name="Xu D."/>
            <person name="Zhang Y."/>
        </authorList>
    </citation>
    <scope>NUCLEOTIDE SEQUENCE [LARGE SCALE GENOMIC DNA]</scope>
    <source>
        <strain evidence="2">cv. Niubang</strain>
    </source>
</reference>
<dbReference type="Proteomes" id="UP001055879">
    <property type="component" value="Linkage Group LG15"/>
</dbReference>
<sequence>MVCTNERENEIWYHSEMNEVTSVIVNIVQKTLPLNRESNKNFASPKLRFSFAFTHLRALKEKTENQDPKLRCLVRN</sequence>
<dbReference type="EMBL" id="CM042061">
    <property type="protein sequence ID" value="KAI3672394.1"/>
    <property type="molecule type" value="Genomic_DNA"/>
</dbReference>
<reference evidence="1 2" key="2">
    <citation type="journal article" date="2022" name="Mol. Ecol. Resour.">
        <title>The genomes of chicory, endive, great burdock and yacon provide insights into Asteraceae paleo-polyploidization history and plant inulin production.</title>
        <authorList>
            <person name="Fan W."/>
            <person name="Wang S."/>
            <person name="Wang H."/>
            <person name="Wang A."/>
            <person name="Jiang F."/>
            <person name="Liu H."/>
            <person name="Zhao H."/>
            <person name="Xu D."/>
            <person name="Zhang Y."/>
        </authorList>
    </citation>
    <scope>NUCLEOTIDE SEQUENCE [LARGE SCALE GENOMIC DNA]</scope>
    <source>
        <strain evidence="2">cv. Niubang</strain>
    </source>
</reference>
<protein>
    <submittedName>
        <fullName evidence="1">Uncharacterized protein</fullName>
    </submittedName>
</protein>
<accession>A0ACB8XQT6</accession>
<comment type="caution">
    <text evidence="1">The sequence shown here is derived from an EMBL/GenBank/DDBJ whole genome shotgun (WGS) entry which is preliminary data.</text>
</comment>